<feature type="domain" description="TRAM" evidence="16">
    <location>
        <begin position="423"/>
        <end position="492"/>
    </location>
</feature>
<evidence type="ECO:0000256" key="15">
    <source>
        <dbReference type="SAM" id="MobiDB-lite"/>
    </source>
</evidence>
<gene>
    <name evidence="14 19" type="primary">miaB</name>
    <name evidence="19" type="ORF">HMPREF0620_0919</name>
</gene>
<dbReference type="InterPro" id="IPR007197">
    <property type="entry name" value="rSAM"/>
</dbReference>
<dbReference type="Pfam" id="PF04055">
    <property type="entry name" value="Radical_SAM"/>
    <property type="match status" value="1"/>
</dbReference>
<dbReference type="eggNOG" id="COG0621">
    <property type="taxonomic scope" value="Bacteria"/>
</dbReference>
<proteinExistence type="inferred from homology"/>
<comment type="cofactor">
    <cofactor evidence="14">
        <name>[4Fe-4S] cluster</name>
        <dbReference type="ChEBI" id="CHEBI:49883"/>
    </cofactor>
    <text evidence="14">Binds 2 [4Fe-4S] clusters. One cluster is coordinated with 3 cysteines and an exchangeable S-adenosyl-L-methionine.</text>
</comment>
<evidence type="ECO:0000256" key="7">
    <source>
        <dbReference type="ARBA" id="ARBA00023004"/>
    </source>
</evidence>
<dbReference type="GO" id="GO:0046872">
    <property type="term" value="F:metal ion binding"/>
    <property type="evidence" value="ECO:0007669"/>
    <property type="project" value="UniProtKB-KW"/>
</dbReference>
<dbReference type="GO" id="GO:0051539">
    <property type="term" value="F:4 iron, 4 sulfur cluster binding"/>
    <property type="evidence" value="ECO:0007669"/>
    <property type="project" value="UniProtKB-UniRule"/>
</dbReference>
<comment type="similarity">
    <text evidence="14">Belongs to the methylthiotransferase family. MiaB subfamily.</text>
</comment>
<evidence type="ECO:0000259" key="17">
    <source>
        <dbReference type="PROSITE" id="PS51449"/>
    </source>
</evidence>
<evidence type="ECO:0000256" key="3">
    <source>
        <dbReference type="ARBA" id="ARBA00022679"/>
    </source>
</evidence>
<dbReference type="PROSITE" id="PS51918">
    <property type="entry name" value="RADICAL_SAM"/>
    <property type="match status" value="1"/>
</dbReference>
<dbReference type="HAMAP" id="MF_01864">
    <property type="entry name" value="tRNA_metthiotr_MiaB"/>
    <property type="match status" value="1"/>
</dbReference>
<evidence type="ECO:0000256" key="8">
    <source>
        <dbReference type="ARBA" id="ARBA00023014"/>
    </source>
</evidence>
<dbReference type="SUPFAM" id="SSF102114">
    <property type="entry name" value="Radical SAM enzymes"/>
    <property type="match status" value="1"/>
</dbReference>
<dbReference type="InterPro" id="IPR020612">
    <property type="entry name" value="Methylthiotransferase_CS"/>
</dbReference>
<dbReference type="InterPro" id="IPR002792">
    <property type="entry name" value="TRAM_dom"/>
</dbReference>
<feature type="domain" description="Radical SAM core" evidence="18">
    <location>
        <begin position="191"/>
        <end position="420"/>
    </location>
</feature>
<comment type="function">
    <text evidence="1 14">Catalyzes the methylthiolation of N6-(dimethylallyl)adenosine (i(6)A), leading to the formation of 2-methylthio-N6-(dimethylallyl)adenosine (ms(2)i(6)A) at position 37 in tRNAs that read codons beginning with uridine.</text>
</comment>
<dbReference type="FunFam" id="3.80.30.20:FF:000001">
    <property type="entry name" value="tRNA-2-methylthio-N(6)-dimethylallyladenosine synthase 2"/>
    <property type="match status" value="1"/>
</dbReference>
<dbReference type="InterPro" id="IPR013848">
    <property type="entry name" value="Methylthiotransferase_N"/>
</dbReference>
<feature type="region of interest" description="Disordered" evidence="15">
    <location>
        <begin position="1"/>
        <end position="41"/>
    </location>
</feature>
<dbReference type="NCBIfam" id="TIGR01574">
    <property type="entry name" value="miaB-methiolase"/>
    <property type="match status" value="1"/>
</dbReference>
<dbReference type="InterPro" id="IPR023404">
    <property type="entry name" value="rSAM_horseshoe"/>
</dbReference>
<evidence type="ECO:0000256" key="9">
    <source>
        <dbReference type="ARBA" id="ARBA00033765"/>
    </source>
</evidence>
<name>E6JYX9_PARDN</name>
<dbReference type="PANTHER" id="PTHR43020">
    <property type="entry name" value="CDK5 REGULATORY SUBUNIT-ASSOCIATED PROTEIN 1"/>
    <property type="match status" value="1"/>
</dbReference>
<keyword evidence="4 14" id="KW-0949">S-adenosyl-L-methionine</keyword>
<dbReference type="RefSeq" id="WP_006290453.1">
    <property type="nucleotide sequence ID" value="NZ_AP012333.1"/>
</dbReference>
<feature type="domain" description="MTTase N-terminal" evidence="17">
    <location>
        <begin position="48"/>
        <end position="168"/>
    </location>
</feature>
<organism evidence="19 20">
    <name type="scientific">Parascardovia denticolens DSM 10105 = JCM 12538</name>
    <dbReference type="NCBI Taxonomy" id="864564"/>
    <lineage>
        <taxon>Bacteria</taxon>
        <taxon>Bacillati</taxon>
        <taxon>Actinomycetota</taxon>
        <taxon>Actinomycetes</taxon>
        <taxon>Bifidobacteriales</taxon>
        <taxon>Bifidobacteriaceae</taxon>
        <taxon>Parascardovia</taxon>
    </lineage>
</organism>
<evidence type="ECO:0000256" key="10">
    <source>
        <dbReference type="ARBA" id="ARBA00051425"/>
    </source>
</evidence>
<protein>
    <recommendedName>
        <fullName evidence="11 14">tRNA-2-methylthio-N(6)-dimethylallyladenosine synthase</fullName>
        <ecNumber evidence="9 14">2.8.4.3</ecNumber>
    </recommendedName>
    <alternativeName>
        <fullName evidence="13 14">(Dimethylallyl)adenosine tRNA methylthiotransferase MiaB</fullName>
    </alternativeName>
    <alternativeName>
        <fullName evidence="12 14">tRNA-i(6)A37 methylthiotransferase</fullName>
    </alternativeName>
</protein>
<feature type="compositionally biased region" description="Low complexity" evidence="15">
    <location>
        <begin position="23"/>
        <end position="41"/>
    </location>
</feature>
<keyword evidence="20" id="KW-1185">Reference proteome</keyword>
<dbReference type="SFLD" id="SFLDS00029">
    <property type="entry name" value="Radical_SAM"/>
    <property type="match status" value="1"/>
</dbReference>
<dbReference type="Gene3D" id="3.40.50.12160">
    <property type="entry name" value="Methylthiotransferase, N-terminal domain"/>
    <property type="match status" value="1"/>
</dbReference>
<evidence type="ECO:0000259" key="18">
    <source>
        <dbReference type="PROSITE" id="PS51918"/>
    </source>
</evidence>
<dbReference type="SFLD" id="SFLDG01061">
    <property type="entry name" value="methylthiotransferase"/>
    <property type="match status" value="1"/>
</dbReference>
<evidence type="ECO:0000313" key="20">
    <source>
        <dbReference type="Proteomes" id="UP000004946"/>
    </source>
</evidence>
<keyword evidence="7 14" id="KW-0408">Iron</keyword>
<evidence type="ECO:0000256" key="4">
    <source>
        <dbReference type="ARBA" id="ARBA00022691"/>
    </source>
</evidence>
<dbReference type="SFLD" id="SFLDF00273">
    <property type="entry name" value="(dimethylallyl)adenosine_tRNA"/>
    <property type="match status" value="1"/>
</dbReference>
<comment type="subunit">
    <text evidence="14">Monomer.</text>
</comment>
<reference evidence="19 20" key="1">
    <citation type="submission" date="2010-12" db="EMBL/GenBank/DDBJ databases">
        <authorList>
            <person name="Muzny D."/>
            <person name="Qin X."/>
            <person name="Buhay C."/>
            <person name="Dugan-Rocha S."/>
            <person name="Ding Y."/>
            <person name="Chen G."/>
            <person name="Hawes A."/>
            <person name="Holder M."/>
            <person name="Jhangiani S."/>
            <person name="Johnson A."/>
            <person name="Khan Z."/>
            <person name="Li Z."/>
            <person name="Liu W."/>
            <person name="Liu X."/>
            <person name="Perez L."/>
            <person name="Shen H."/>
            <person name="Wang Q."/>
            <person name="Watt J."/>
            <person name="Xi L."/>
            <person name="Xin Y."/>
            <person name="Zhou J."/>
            <person name="Deng J."/>
            <person name="Jiang H."/>
            <person name="Liu Y."/>
            <person name="Qu J."/>
            <person name="Song X.-Z."/>
            <person name="Zhang L."/>
            <person name="Villasana D."/>
            <person name="Johnson A."/>
            <person name="Liu J."/>
            <person name="Liyanage D."/>
            <person name="Lorensuhewa L."/>
            <person name="Robinson T."/>
            <person name="Song A."/>
            <person name="Song B.-B."/>
            <person name="Dinh H."/>
            <person name="Thornton R."/>
            <person name="Coyle M."/>
            <person name="Francisco L."/>
            <person name="Jackson L."/>
            <person name="Javaid M."/>
            <person name="Korchina V."/>
            <person name="Kovar C."/>
            <person name="Mata R."/>
            <person name="Mathew T."/>
            <person name="Ngo R."/>
            <person name="Nguyen L."/>
            <person name="Nguyen N."/>
            <person name="Okwuonu G."/>
            <person name="Ongeri F."/>
            <person name="Pham C."/>
            <person name="Simmons D."/>
            <person name="Wilczek-Boney K."/>
            <person name="Hale W."/>
            <person name="Jakkamsetti A."/>
            <person name="Pham P."/>
            <person name="Ruth R."/>
            <person name="San Lucas F."/>
            <person name="Warren J."/>
            <person name="Zhang J."/>
            <person name="Zhao Z."/>
            <person name="Zhou C."/>
            <person name="Zhu D."/>
            <person name="Lee S."/>
            <person name="Bess C."/>
            <person name="Blankenburg K."/>
            <person name="Forbes L."/>
            <person name="Fu Q."/>
            <person name="Gubbala S."/>
            <person name="Hirani K."/>
            <person name="Jayaseelan J.C."/>
            <person name="Lara F."/>
            <person name="Munidasa M."/>
            <person name="Palculict T."/>
            <person name="Patil S."/>
            <person name="Pu L.-L."/>
            <person name="Saada N."/>
            <person name="Tang L."/>
            <person name="Weissenberger G."/>
            <person name="Zhu Y."/>
            <person name="Hemphill L."/>
            <person name="Shang Y."/>
            <person name="Youmans B."/>
            <person name="Ayvaz T."/>
            <person name="Ross M."/>
            <person name="Santibanez J."/>
            <person name="Aqrawi P."/>
            <person name="Gross S."/>
            <person name="Joshi V."/>
            <person name="Fowler G."/>
            <person name="Nazareth L."/>
            <person name="Reid J."/>
            <person name="Worley K."/>
            <person name="Petrosino J."/>
            <person name="Highlander S."/>
            <person name="Gibbs R."/>
        </authorList>
    </citation>
    <scope>NUCLEOTIDE SEQUENCE [LARGE SCALE GENOMIC DNA]</scope>
    <source>
        <strain evidence="19 20">DSM 10105</strain>
    </source>
</reference>
<comment type="subcellular location">
    <subcellularLocation>
        <location evidence="14">Cytoplasm</location>
    </subcellularLocation>
</comment>
<evidence type="ECO:0000256" key="13">
    <source>
        <dbReference type="ARBA" id="ARBA00081141"/>
    </source>
</evidence>
<comment type="caution">
    <text evidence="19">The sequence shown here is derived from an EMBL/GenBank/DDBJ whole genome shotgun (WGS) entry which is preliminary data.</text>
</comment>
<dbReference type="InterPro" id="IPR006638">
    <property type="entry name" value="Elp3/MiaA/NifB-like_rSAM"/>
</dbReference>
<dbReference type="CDD" id="cd01335">
    <property type="entry name" value="Radical_SAM"/>
    <property type="match status" value="1"/>
</dbReference>
<evidence type="ECO:0000256" key="11">
    <source>
        <dbReference type="ARBA" id="ARBA00068570"/>
    </source>
</evidence>
<keyword evidence="2 14" id="KW-0004">4Fe-4S</keyword>
<dbReference type="PROSITE" id="PS01278">
    <property type="entry name" value="MTTASE_RADICAL"/>
    <property type="match status" value="1"/>
</dbReference>
<feature type="binding site" evidence="14">
    <location>
        <position position="97"/>
    </location>
    <ligand>
        <name>[4Fe-4S] cluster</name>
        <dbReference type="ChEBI" id="CHEBI:49883"/>
        <label>1</label>
    </ligand>
</feature>
<evidence type="ECO:0000259" key="16">
    <source>
        <dbReference type="PROSITE" id="PS50926"/>
    </source>
</evidence>
<evidence type="ECO:0000256" key="14">
    <source>
        <dbReference type="HAMAP-Rule" id="MF_01864"/>
    </source>
</evidence>
<dbReference type="EC" id="2.8.4.3" evidence="9 14"/>
<dbReference type="SFLD" id="SFLDG01082">
    <property type="entry name" value="B12-binding_domain_containing"/>
    <property type="match status" value="1"/>
</dbReference>
<dbReference type="FunFam" id="3.40.50.12160:FF:000003">
    <property type="entry name" value="CDK5 regulatory subunit-associated protein 1"/>
    <property type="match status" value="1"/>
</dbReference>
<sequence length="501" mass="55200">MNEDMMTVEEREPLPSAEKPVAEEATGGAAEAADSAEGSTAKAGRGKGLYYVHTLGCQMNVHDSERIAGVLESDGYVKANQVQIDSHDLDLIVMNTCAVRENASNRMYGTLGQWAELKRENPRLQIAVGGCMAQKDRQRITERAPWVDAVFGTKNIGSLTGLLDKARAERRSQVQVATDLDYFPSQLPVSRASRVSAWVAISMGCNNTCTFCIVPSVRGRERDRRPGDVLDEIQRCVDAGSKEVTLLGQNVNSYGYSMGDRYAFSKLLRACGKIDGLERVRFTSPHPAAFTDDVIEAMAETPNVMHQLHMPLQSGSDRILRAMRRSYRTAKFMDILGKVRAAMPDAQISTDVIVGFPGETEEDFQRTLDLISQARFASAYTFEYSPRPGTPAALLPQIPADVMRDRYTRLHDLQEEITEEGLKAFRGKEVEVMVTGQGRKDGNTHRITGREKTGTLVHIGPPEGYPAARVGDFVTCTVTDSARHYLISDPDPAAGQTYSIR</sequence>
<feature type="binding site" evidence="14">
    <location>
        <position position="131"/>
    </location>
    <ligand>
        <name>[4Fe-4S] cluster</name>
        <dbReference type="ChEBI" id="CHEBI:49883"/>
        <label>1</label>
    </ligand>
</feature>
<dbReference type="PANTHER" id="PTHR43020:SF2">
    <property type="entry name" value="MITOCHONDRIAL TRNA METHYLTHIOTRANSFERASE CDK5RAP1"/>
    <property type="match status" value="1"/>
</dbReference>
<dbReference type="SMART" id="SM00729">
    <property type="entry name" value="Elp3"/>
    <property type="match status" value="1"/>
</dbReference>
<dbReference type="HOGENOM" id="CLU_018697_2_2_11"/>
<feature type="binding site" evidence="14">
    <location>
        <position position="57"/>
    </location>
    <ligand>
        <name>[4Fe-4S] cluster</name>
        <dbReference type="ChEBI" id="CHEBI:49883"/>
        <label>1</label>
    </ligand>
</feature>
<dbReference type="Pfam" id="PF01938">
    <property type="entry name" value="TRAM"/>
    <property type="match status" value="1"/>
</dbReference>
<dbReference type="InterPro" id="IPR006463">
    <property type="entry name" value="MiaB_methiolase"/>
</dbReference>
<dbReference type="InterPro" id="IPR005839">
    <property type="entry name" value="Methylthiotransferase"/>
</dbReference>
<feature type="binding site" evidence="14">
    <location>
        <position position="209"/>
    </location>
    <ligand>
        <name>[4Fe-4S] cluster</name>
        <dbReference type="ChEBI" id="CHEBI:49883"/>
        <label>2</label>
        <note>4Fe-4S-S-AdoMet</note>
    </ligand>
</feature>
<keyword evidence="8 14" id="KW-0411">Iron-sulfur</keyword>
<evidence type="ECO:0000256" key="1">
    <source>
        <dbReference type="ARBA" id="ARBA00003234"/>
    </source>
</evidence>
<dbReference type="AlphaFoldDB" id="E6JYX9"/>
<dbReference type="PROSITE" id="PS51449">
    <property type="entry name" value="MTTASE_N"/>
    <property type="match status" value="1"/>
</dbReference>
<evidence type="ECO:0000256" key="5">
    <source>
        <dbReference type="ARBA" id="ARBA00022694"/>
    </source>
</evidence>
<dbReference type="GO" id="GO:0005829">
    <property type="term" value="C:cytosol"/>
    <property type="evidence" value="ECO:0007669"/>
    <property type="project" value="TreeGrafter"/>
</dbReference>
<keyword evidence="5 14" id="KW-0819">tRNA processing</keyword>
<evidence type="ECO:0000313" key="19">
    <source>
        <dbReference type="EMBL" id="EFT83914.1"/>
    </source>
</evidence>
<dbReference type="Pfam" id="PF00919">
    <property type="entry name" value="UPF0004"/>
    <property type="match status" value="1"/>
</dbReference>
<evidence type="ECO:0000256" key="6">
    <source>
        <dbReference type="ARBA" id="ARBA00022723"/>
    </source>
</evidence>
<comment type="catalytic activity">
    <reaction evidence="10 14">
        <text>N(6)-dimethylallyladenosine(37) in tRNA + (sulfur carrier)-SH + AH2 + 2 S-adenosyl-L-methionine = 2-methylsulfanyl-N(6)-dimethylallyladenosine(37) in tRNA + (sulfur carrier)-H + 5'-deoxyadenosine + L-methionine + A + S-adenosyl-L-homocysteine + 2 H(+)</text>
        <dbReference type="Rhea" id="RHEA:37067"/>
        <dbReference type="Rhea" id="RHEA-COMP:10375"/>
        <dbReference type="Rhea" id="RHEA-COMP:10376"/>
        <dbReference type="Rhea" id="RHEA-COMP:14737"/>
        <dbReference type="Rhea" id="RHEA-COMP:14739"/>
        <dbReference type="ChEBI" id="CHEBI:13193"/>
        <dbReference type="ChEBI" id="CHEBI:15378"/>
        <dbReference type="ChEBI" id="CHEBI:17319"/>
        <dbReference type="ChEBI" id="CHEBI:17499"/>
        <dbReference type="ChEBI" id="CHEBI:29917"/>
        <dbReference type="ChEBI" id="CHEBI:57844"/>
        <dbReference type="ChEBI" id="CHEBI:57856"/>
        <dbReference type="ChEBI" id="CHEBI:59789"/>
        <dbReference type="ChEBI" id="CHEBI:64428"/>
        <dbReference type="ChEBI" id="CHEBI:74415"/>
        <dbReference type="ChEBI" id="CHEBI:74417"/>
        <dbReference type="EC" id="2.8.4.3"/>
    </reaction>
</comment>
<feature type="binding site" evidence="14">
    <location>
        <position position="205"/>
    </location>
    <ligand>
        <name>[4Fe-4S] cluster</name>
        <dbReference type="ChEBI" id="CHEBI:49883"/>
        <label>2</label>
        <note>4Fe-4S-S-AdoMet</note>
    </ligand>
</feature>
<dbReference type="InterPro" id="IPR038135">
    <property type="entry name" value="Methylthiotransferase_N_sf"/>
</dbReference>
<accession>E6JYX9</accession>
<dbReference type="EMBL" id="AEON01000001">
    <property type="protein sequence ID" value="EFT83914.1"/>
    <property type="molecule type" value="Genomic_DNA"/>
</dbReference>
<evidence type="ECO:0000256" key="2">
    <source>
        <dbReference type="ARBA" id="ARBA00022485"/>
    </source>
</evidence>
<keyword evidence="14" id="KW-0963">Cytoplasm</keyword>
<dbReference type="Gene3D" id="3.80.30.20">
    <property type="entry name" value="tm_1862 like domain"/>
    <property type="match status" value="1"/>
</dbReference>
<feature type="binding site" evidence="14">
    <location>
        <position position="212"/>
    </location>
    <ligand>
        <name>[4Fe-4S] cluster</name>
        <dbReference type="ChEBI" id="CHEBI:49883"/>
        <label>2</label>
        <note>4Fe-4S-S-AdoMet</note>
    </ligand>
</feature>
<keyword evidence="3 14" id="KW-0808">Transferase</keyword>
<dbReference type="NCBIfam" id="TIGR00089">
    <property type="entry name" value="MiaB/RimO family radical SAM methylthiotransferase"/>
    <property type="match status" value="1"/>
</dbReference>
<dbReference type="GO" id="GO:0035597">
    <property type="term" value="F:tRNA-2-methylthio-N(6)-dimethylallyladenosine(37) synthase activity"/>
    <property type="evidence" value="ECO:0007669"/>
    <property type="project" value="UniProtKB-EC"/>
</dbReference>
<evidence type="ECO:0000256" key="12">
    <source>
        <dbReference type="ARBA" id="ARBA00080698"/>
    </source>
</evidence>
<dbReference type="Proteomes" id="UP000004946">
    <property type="component" value="Chromosome"/>
</dbReference>
<dbReference type="InterPro" id="IPR058240">
    <property type="entry name" value="rSAM_sf"/>
</dbReference>
<keyword evidence="6 14" id="KW-0479">Metal-binding</keyword>
<dbReference type="PROSITE" id="PS50926">
    <property type="entry name" value="TRAM"/>
    <property type="match status" value="1"/>
</dbReference>